<dbReference type="Pfam" id="PF00085">
    <property type="entry name" value="Thioredoxin"/>
    <property type="match status" value="2"/>
</dbReference>
<evidence type="ECO:0000256" key="4">
    <source>
        <dbReference type="ARBA" id="ARBA00023136"/>
    </source>
</evidence>
<dbReference type="Pfam" id="PF13848">
    <property type="entry name" value="Thioredoxin_6"/>
    <property type="match status" value="1"/>
</dbReference>
<evidence type="ECO:0000256" key="3">
    <source>
        <dbReference type="ARBA" id="ARBA00022989"/>
    </source>
</evidence>
<dbReference type="Proteomes" id="UP000247702">
    <property type="component" value="Unassembled WGS sequence"/>
</dbReference>
<name>A0A2Z6QRK9_9GLOM</name>
<feature type="domain" description="Thioredoxin" evidence="7">
    <location>
        <begin position="151"/>
        <end position="282"/>
    </location>
</feature>
<comment type="subcellular location">
    <subcellularLocation>
        <location evidence="1">Endoplasmic reticulum membrane</location>
        <topology evidence="1">Single-pass membrane protein</topology>
    </subcellularLocation>
</comment>
<organism evidence="8 9">
    <name type="scientific">Rhizophagus clarus</name>
    <dbReference type="NCBI Taxonomy" id="94130"/>
    <lineage>
        <taxon>Eukaryota</taxon>
        <taxon>Fungi</taxon>
        <taxon>Fungi incertae sedis</taxon>
        <taxon>Mucoromycota</taxon>
        <taxon>Glomeromycotina</taxon>
        <taxon>Glomeromycetes</taxon>
        <taxon>Glomerales</taxon>
        <taxon>Glomeraceae</taxon>
        <taxon>Rhizophagus</taxon>
    </lineage>
</organism>
<gene>
    <name evidence="8" type="ORF">RclHR1_02100012</name>
</gene>
<accession>A0A2Z6QRK9</accession>
<dbReference type="PROSITE" id="PS00194">
    <property type="entry name" value="THIOREDOXIN_1"/>
    <property type="match status" value="2"/>
</dbReference>
<evidence type="ECO:0000256" key="2">
    <source>
        <dbReference type="ARBA" id="ARBA00022692"/>
    </source>
</evidence>
<dbReference type="InterPro" id="IPR013766">
    <property type="entry name" value="Thioredoxin_domain"/>
</dbReference>
<sequence length="587" mass="67317">MQIERIFNKLLLSQKMKLPILLVTILIVTITRVLGFEVIELSAKDFKEAIKEGTWFVKFFAPWCPHCQSIAPIWTRVAVENGNYFKSKNFYVAEVDCTLNGDLCDANNIERYPTMLLFNEGVKVDLYSSKRDFDSFTTYAKSKADQYYTPAIEDLKDPSINTNSDHDNETLVQTNPLGTVVLLNASNFDLLTKTGIWFIKFFAPWCTHCQRLAPTWEELGHELQYKVNVGKVDCTVDSGLCQRFNVQGYPTLKLLQSPDDIIEYKGSRQLSSLRDFAEKAADARVLDISVTDLDRIKKTDDVFFIYLYDDNTPFNILETIKGLSRSFFSVKFYSSKDPNLTAQLKIVKLPALVVLKDELQKNYPSTSVESFLNRDALKNWIQSEKYSLVPAMDSENYEDILGGDRLVVLGVFRSFEGTQIKAKKSLKDIAKLYYQQIKERSGSEDGRSVIFAWLDGTRWSDYIHRVYGLSKKDLPTVLIADPVSNKYFDTTRSGQKLNLMDQEQLLESIHDAKKGYLVGKSTMGFVERIFMDMFSYGEHLQKTVIKHPFVSLIVFSLVVGVVYRYCIVPQIRDVRDYEMGYSNSKVE</sequence>
<keyword evidence="4 6" id="KW-0472">Membrane</keyword>
<dbReference type="SUPFAM" id="SSF52833">
    <property type="entry name" value="Thioredoxin-like"/>
    <property type="match status" value="4"/>
</dbReference>
<keyword evidence="3 6" id="KW-1133">Transmembrane helix</keyword>
<dbReference type="GO" id="GO:0005789">
    <property type="term" value="C:endoplasmic reticulum membrane"/>
    <property type="evidence" value="ECO:0007669"/>
    <property type="project" value="UniProtKB-SubCell"/>
</dbReference>
<keyword evidence="2 6" id="KW-0812">Transmembrane</keyword>
<dbReference type="InterPro" id="IPR052250">
    <property type="entry name" value="PDI_TMX3"/>
</dbReference>
<dbReference type="EMBL" id="BEXD01001225">
    <property type="protein sequence ID" value="GBB93063.1"/>
    <property type="molecule type" value="Genomic_DNA"/>
</dbReference>
<dbReference type="PANTHER" id="PTHR46426">
    <property type="entry name" value="PROTEIN DISULFIDE-ISOMERASE TMX3"/>
    <property type="match status" value="1"/>
</dbReference>
<evidence type="ECO:0000259" key="7">
    <source>
        <dbReference type="PROSITE" id="PS51352"/>
    </source>
</evidence>
<reference evidence="8 9" key="1">
    <citation type="submission" date="2017-11" db="EMBL/GenBank/DDBJ databases">
        <title>The genome of Rhizophagus clarus HR1 reveals common genetic basis of auxotrophy among arbuscular mycorrhizal fungi.</title>
        <authorList>
            <person name="Kobayashi Y."/>
        </authorList>
    </citation>
    <scope>NUCLEOTIDE SEQUENCE [LARGE SCALE GENOMIC DNA]</scope>
    <source>
        <strain evidence="8 9">HR1</strain>
    </source>
</reference>
<evidence type="ECO:0000313" key="9">
    <source>
        <dbReference type="Proteomes" id="UP000247702"/>
    </source>
</evidence>
<dbReference type="AlphaFoldDB" id="A0A2Z6QRK9"/>
<evidence type="ECO:0000313" key="8">
    <source>
        <dbReference type="EMBL" id="GBB93063.1"/>
    </source>
</evidence>
<dbReference type="InterPro" id="IPR017937">
    <property type="entry name" value="Thioredoxin_CS"/>
</dbReference>
<dbReference type="STRING" id="94130.A0A2Z6QRK9"/>
<protein>
    <recommendedName>
        <fullName evidence="7">Thioredoxin domain-containing protein</fullName>
    </recommendedName>
</protein>
<keyword evidence="9" id="KW-1185">Reference proteome</keyword>
<feature type="transmembrane region" description="Helical" evidence="6">
    <location>
        <begin position="549"/>
        <end position="567"/>
    </location>
</feature>
<dbReference type="InterPro" id="IPR036249">
    <property type="entry name" value="Thioredoxin-like_sf"/>
</dbReference>
<evidence type="ECO:0000256" key="5">
    <source>
        <dbReference type="ARBA" id="ARBA00045246"/>
    </source>
</evidence>
<dbReference type="PROSITE" id="PS51352">
    <property type="entry name" value="THIOREDOXIN_2"/>
    <property type="match status" value="2"/>
</dbReference>
<dbReference type="PANTHER" id="PTHR46426:SF1">
    <property type="entry name" value="PROTEIN DISULFIDE-ISOMERASE TMX3"/>
    <property type="match status" value="1"/>
</dbReference>
<feature type="domain" description="Thioredoxin" evidence="7">
    <location>
        <begin position="19"/>
        <end position="145"/>
    </location>
</feature>
<comment type="function">
    <text evidence="5">Probable disulfide isomerase, which participates in the folding of proteins containing disulfide bonds. May act as a dithiol oxidase. Acts as a regulator of endoplasmic reticulum-mitochondria contact sites via its ability to regulate redox signals.</text>
</comment>
<evidence type="ECO:0000256" key="1">
    <source>
        <dbReference type="ARBA" id="ARBA00004389"/>
    </source>
</evidence>
<dbReference type="Gene3D" id="3.40.30.10">
    <property type="entry name" value="Glutaredoxin"/>
    <property type="match status" value="3"/>
</dbReference>
<evidence type="ECO:0000256" key="6">
    <source>
        <dbReference type="SAM" id="Phobius"/>
    </source>
</evidence>
<proteinExistence type="predicted"/>
<comment type="caution">
    <text evidence="8">The sequence shown here is derived from an EMBL/GenBank/DDBJ whole genome shotgun (WGS) entry which is preliminary data.</text>
</comment>